<gene>
    <name evidence="1" type="ORF">PhaeoP97_03090</name>
</gene>
<protein>
    <submittedName>
        <fullName evidence="1">Uncharacterized protein</fullName>
    </submittedName>
</protein>
<organism evidence="1 2">
    <name type="scientific">Phaeobacter porticola</name>
    <dbReference type="NCBI Taxonomy" id="1844006"/>
    <lineage>
        <taxon>Bacteria</taxon>
        <taxon>Pseudomonadati</taxon>
        <taxon>Pseudomonadota</taxon>
        <taxon>Alphaproteobacteria</taxon>
        <taxon>Rhodobacterales</taxon>
        <taxon>Roseobacteraceae</taxon>
        <taxon>Phaeobacter</taxon>
    </lineage>
</organism>
<dbReference type="Proteomes" id="UP000183859">
    <property type="component" value="Chromosome"/>
</dbReference>
<name>A0A1L3I8U8_9RHOB</name>
<sequence length="38" mass="4365">MKPQITPIAERLVDIKTVRYRPPAPEAVIPVDQRPTMH</sequence>
<proteinExistence type="predicted"/>
<keyword evidence="2" id="KW-1185">Reference proteome</keyword>
<dbReference type="AlphaFoldDB" id="A0A1L3I8U8"/>
<evidence type="ECO:0000313" key="2">
    <source>
        <dbReference type="Proteomes" id="UP000183859"/>
    </source>
</evidence>
<evidence type="ECO:0000313" key="1">
    <source>
        <dbReference type="EMBL" id="APG48465.1"/>
    </source>
</evidence>
<reference evidence="2" key="1">
    <citation type="submission" date="2016-07" db="EMBL/GenBank/DDBJ databases">
        <title>Phaeobacter portensis sp. nov., a tropodithietic acid producing bacterium isolated from a German harbor.</title>
        <authorList>
            <person name="Freese H.M."/>
            <person name="Bunk B."/>
            <person name="Breider S."/>
            <person name="Brinkhoff T."/>
        </authorList>
    </citation>
    <scope>NUCLEOTIDE SEQUENCE [LARGE SCALE GENOMIC DNA]</scope>
    <source>
        <strain evidence="2">P97</strain>
    </source>
</reference>
<accession>A0A1L3I8U8</accession>
<dbReference type="EMBL" id="CP016364">
    <property type="protein sequence ID" value="APG48465.1"/>
    <property type="molecule type" value="Genomic_DNA"/>
</dbReference>
<dbReference type="KEGG" id="php:PhaeoP97_03090"/>